<reference evidence="1" key="1">
    <citation type="submission" date="2018-02" db="EMBL/GenBank/DDBJ databases">
        <title>Rhizophora mucronata_Transcriptome.</title>
        <authorList>
            <person name="Meera S.P."/>
            <person name="Sreeshan A."/>
            <person name="Augustine A."/>
        </authorList>
    </citation>
    <scope>NUCLEOTIDE SEQUENCE</scope>
    <source>
        <tissue evidence="1">Leaf</tissue>
    </source>
</reference>
<name>A0A2P2P1G7_RHIMU</name>
<accession>A0A2P2P1G7</accession>
<protein>
    <submittedName>
        <fullName evidence="1">Uncharacterized protein</fullName>
    </submittedName>
</protein>
<proteinExistence type="predicted"/>
<evidence type="ECO:0000313" key="1">
    <source>
        <dbReference type="EMBL" id="MBX48431.1"/>
    </source>
</evidence>
<dbReference type="AlphaFoldDB" id="A0A2P2P1G7"/>
<dbReference type="EMBL" id="GGEC01067947">
    <property type="protein sequence ID" value="MBX48431.1"/>
    <property type="molecule type" value="Transcribed_RNA"/>
</dbReference>
<sequence length="35" mass="3986">MTPEGKSDSWVRPWSRGASIDALNCKEDLEICNNY</sequence>
<organism evidence="1">
    <name type="scientific">Rhizophora mucronata</name>
    <name type="common">Asiatic mangrove</name>
    <dbReference type="NCBI Taxonomy" id="61149"/>
    <lineage>
        <taxon>Eukaryota</taxon>
        <taxon>Viridiplantae</taxon>
        <taxon>Streptophyta</taxon>
        <taxon>Embryophyta</taxon>
        <taxon>Tracheophyta</taxon>
        <taxon>Spermatophyta</taxon>
        <taxon>Magnoliopsida</taxon>
        <taxon>eudicotyledons</taxon>
        <taxon>Gunneridae</taxon>
        <taxon>Pentapetalae</taxon>
        <taxon>rosids</taxon>
        <taxon>fabids</taxon>
        <taxon>Malpighiales</taxon>
        <taxon>Rhizophoraceae</taxon>
        <taxon>Rhizophora</taxon>
    </lineage>
</organism>